<dbReference type="GO" id="GO:0003777">
    <property type="term" value="F:microtubule motor activity"/>
    <property type="evidence" value="ECO:0007669"/>
    <property type="project" value="InterPro"/>
</dbReference>
<dbReference type="GO" id="GO:0005524">
    <property type="term" value="F:ATP binding"/>
    <property type="evidence" value="ECO:0007669"/>
    <property type="project" value="UniProtKB-KW"/>
</dbReference>
<dbReference type="Gene3D" id="3.40.850.10">
    <property type="entry name" value="Kinesin motor domain"/>
    <property type="match status" value="2"/>
</dbReference>
<dbReference type="InterPro" id="IPR027417">
    <property type="entry name" value="P-loop_NTPase"/>
</dbReference>
<evidence type="ECO:0000259" key="7">
    <source>
        <dbReference type="PROSITE" id="PS50067"/>
    </source>
</evidence>
<keyword evidence="3" id="KW-0547">Nucleotide-binding</keyword>
<keyword evidence="2" id="KW-0963">Cytoplasm</keyword>
<dbReference type="AlphaFoldDB" id="G0QMZ0"/>
<gene>
    <name evidence="8" type="ORF">IMG5_053960</name>
</gene>
<evidence type="ECO:0000256" key="6">
    <source>
        <dbReference type="PROSITE-ProRule" id="PRU00283"/>
    </source>
</evidence>
<proteinExistence type="inferred from homology"/>
<name>G0QMZ0_ICHMU</name>
<dbReference type="PANTHER" id="PTHR47969">
    <property type="entry name" value="CHROMOSOME-ASSOCIATED KINESIN KIF4A-RELATED"/>
    <property type="match status" value="1"/>
</dbReference>
<keyword evidence="9" id="KW-1185">Reference proteome</keyword>
<comment type="similarity">
    <text evidence="6">Belongs to the TRAFAC class myosin-kinesin ATPase superfamily. Kinesin family.</text>
</comment>
<feature type="non-terminal residue" evidence="8">
    <location>
        <position position="108"/>
    </location>
</feature>
<sequence length="108" mass="12577">FVLIFFYYHNLRIINAIQDQLINLLDFYIYNCTCFVYGMTGSGKTYTMFGNMQQNMEGAFAPYRYSKLTPILKDSLGGNIFARIISCISHDFYCIEKSLNTLKYSQRA</sequence>
<dbReference type="EMBL" id="GL983456">
    <property type="protein sequence ID" value="EGR33405.1"/>
    <property type="molecule type" value="Genomic_DNA"/>
</dbReference>
<dbReference type="GO" id="GO:0005875">
    <property type="term" value="C:microtubule associated complex"/>
    <property type="evidence" value="ECO:0007669"/>
    <property type="project" value="TreeGrafter"/>
</dbReference>
<comment type="subcellular location">
    <subcellularLocation>
        <location evidence="1">Cytoplasm</location>
    </subcellularLocation>
</comment>
<keyword evidence="5" id="KW-0175">Coiled coil</keyword>
<evidence type="ECO:0000256" key="3">
    <source>
        <dbReference type="ARBA" id="ARBA00022741"/>
    </source>
</evidence>
<evidence type="ECO:0000256" key="5">
    <source>
        <dbReference type="ARBA" id="ARBA00023054"/>
    </source>
</evidence>
<dbReference type="GO" id="GO:0051231">
    <property type="term" value="P:spindle elongation"/>
    <property type="evidence" value="ECO:0007669"/>
    <property type="project" value="TreeGrafter"/>
</dbReference>
<evidence type="ECO:0000256" key="4">
    <source>
        <dbReference type="ARBA" id="ARBA00022840"/>
    </source>
</evidence>
<comment type="caution">
    <text evidence="6">Lacks conserved residue(s) required for the propagation of feature annotation.</text>
</comment>
<evidence type="ECO:0000313" key="9">
    <source>
        <dbReference type="Proteomes" id="UP000008983"/>
    </source>
</evidence>
<dbReference type="RefSeq" id="XP_004037391.1">
    <property type="nucleotide sequence ID" value="XM_004037343.1"/>
</dbReference>
<evidence type="ECO:0000256" key="1">
    <source>
        <dbReference type="ARBA" id="ARBA00004496"/>
    </source>
</evidence>
<dbReference type="Pfam" id="PF00225">
    <property type="entry name" value="Kinesin"/>
    <property type="match status" value="2"/>
</dbReference>
<dbReference type="InterPro" id="IPR036961">
    <property type="entry name" value="Kinesin_motor_dom_sf"/>
</dbReference>
<protein>
    <submittedName>
        <fullName evidence="8">Kinesin motor domain protein</fullName>
    </submittedName>
</protein>
<dbReference type="SUPFAM" id="SSF52540">
    <property type="entry name" value="P-loop containing nucleoside triphosphate hydrolases"/>
    <property type="match status" value="2"/>
</dbReference>
<dbReference type="InterPro" id="IPR027640">
    <property type="entry name" value="Kinesin-like_fam"/>
</dbReference>
<organism evidence="8 9">
    <name type="scientific">Ichthyophthirius multifiliis</name>
    <name type="common">White spot disease agent</name>
    <name type="synonym">Ich</name>
    <dbReference type="NCBI Taxonomy" id="5932"/>
    <lineage>
        <taxon>Eukaryota</taxon>
        <taxon>Sar</taxon>
        <taxon>Alveolata</taxon>
        <taxon>Ciliophora</taxon>
        <taxon>Intramacronucleata</taxon>
        <taxon>Oligohymenophorea</taxon>
        <taxon>Hymenostomatida</taxon>
        <taxon>Ophryoglenina</taxon>
        <taxon>Ichthyophthirius</taxon>
    </lineage>
</organism>
<feature type="non-terminal residue" evidence="8">
    <location>
        <position position="1"/>
    </location>
</feature>
<dbReference type="STRING" id="857967.G0QMZ0"/>
<dbReference type="GO" id="GO:0007052">
    <property type="term" value="P:mitotic spindle organization"/>
    <property type="evidence" value="ECO:0007669"/>
    <property type="project" value="TreeGrafter"/>
</dbReference>
<dbReference type="eggNOG" id="KOG0244">
    <property type="taxonomic scope" value="Eukaryota"/>
</dbReference>
<keyword evidence="4" id="KW-0067">ATP-binding</keyword>
<evidence type="ECO:0000256" key="2">
    <source>
        <dbReference type="ARBA" id="ARBA00022490"/>
    </source>
</evidence>
<dbReference type="GeneID" id="14909589"/>
<dbReference type="GO" id="GO:0007018">
    <property type="term" value="P:microtubule-based movement"/>
    <property type="evidence" value="ECO:0007669"/>
    <property type="project" value="InterPro"/>
</dbReference>
<accession>G0QMZ0</accession>
<dbReference type="InParanoid" id="G0QMZ0"/>
<dbReference type="InterPro" id="IPR001752">
    <property type="entry name" value="Kinesin_motor_dom"/>
</dbReference>
<dbReference type="OrthoDB" id="448344at2759"/>
<reference evidence="8 9" key="1">
    <citation type="submission" date="2011-07" db="EMBL/GenBank/DDBJ databases">
        <authorList>
            <person name="Coyne R."/>
            <person name="Brami D."/>
            <person name="Johnson J."/>
            <person name="Hostetler J."/>
            <person name="Hannick L."/>
            <person name="Clark T."/>
            <person name="Cassidy-Hanley D."/>
            <person name="Inman J."/>
        </authorList>
    </citation>
    <scope>NUCLEOTIDE SEQUENCE [LARGE SCALE GENOMIC DNA]</scope>
    <source>
        <strain evidence="8 9">G5</strain>
    </source>
</reference>
<dbReference type="Proteomes" id="UP000008983">
    <property type="component" value="Unassembled WGS sequence"/>
</dbReference>
<feature type="domain" description="Kinesin motor" evidence="7">
    <location>
        <begin position="1"/>
        <end position="108"/>
    </location>
</feature>
<dbReference type="GO" id="GO:0008017">
    <property type="term" value="F:microtubule binding"/>
    <property type="evidence" value="ECO:0007669"/>
    <property type="project" value="InterPro"/>
</dbReference>
<dbReference type="PANTHER" id="PTHR47969:SF15">
    <property type="entry name" value="CHROMOSOME-ASSOCIATED KINESIN KIF4A-RELATED"/>
    <property type="match status" value="1"/>
</dbReference>
<evidence type="ECO:0000313" key="8">
    <source>
        <dbReference type="EMBL" id="EGR33405.1"/>
    </source>
</evidence>
<dbReference type="GO" id="GO:0005737">
    <property type="term" value="C:cytoplasm"/>
    <property type="evidence" value="ECO:0007669"/>
    <property type="project" value="UniProtKB-SubCell"/>
</dbReference>
<dbReference type="PROSITE" id="PS50067">
    <property type="entry name" value="KINESIN_MOTOR_2"/>
    <property type="match status" value="1"/>
</dbReference>